<evidence type="ECO:0000256" key="1">
    <source>
        <dbReference type="ARBA" id="ARBA00004903"/>
    </source>
</evidence>
<dbReference type="GO" id="GO:0050661">
    <property type="term" value="F:NADP binding"/>
    <property type="evidence" value="ECO:0007669"/>
    <property type="project" value="InterPro"/>
</dbReference>
<keyword evidence="10" id="KW-1185">Reference proteome</keyword>
<feature type="domain" description="DHFR" evidence="8">
    <location>
        <begin position="7"/>
        <end position="207"/>
    </location>
</feature>
<sequence length="209" mass="24098">MVFHDHPVIVMAAALDDTMGIGFQQDLPWKLPGDWAYFQQITTKSYDDPDSLLEQESDWHNIVIMGRLSWESVPMRGKPLHNRFNIVVSTSYESQNMPALEHVALAKTLPMALDHAKQLKKSQGRIFILGGAQIYQQAVDQRHCTHILLTHIKTSVAIPCDTFFPAIDPMHYRLATHTELEHFVQESVPRGWQQHDDFSYQFVLYIRSQ</sequence>
<dbReference type="InterPro" id="IPR024072">
    <property type="entry name" value="DHFR-like_dom_sf"/>
</dbReference>
<evidence type="ECO:0000256" key="5">
    <source>
        <dbReference type="ARBA" id="ARBA00022857"/>
    </source>
</evidence>
<dbReference type="Gene3D" id="3.40.430.10">
    <property type="entry name" value="Dihydrofolate Reductase, subunit A"/>
    <property type="match status" value="1"/>
</dbReference>
<comment type="similarity">
    <text evidence="7">Belongs to the dihydrofolate reductase family.</text>
</comment>
<dbReference type="CDD" id="cd00209">
    <property type="entry name" value="DHFR"/>
    <property type="match status" value="1"/>
</dbReference>
<dbReference type="GO" id="GO:0004146">
    <property type="term" value="F:dihydrofolate reductase activity"/>
    <property type="evidence" value="ECO:0007669"/>
    <property type="project" value="UniProtKB-EC"/>
</dbReference>
<dbReference type="PANTHER" id="PTHR48069">
    <property type="entry name" value="DIHYDROFOLATE REDUCTASE"/>
    <property type="match status" value="1"/>
</dbReference>
<dbReference type="SUPFAM" id="SSF53597">
    <property type="entry name" value="Dihydrofolate reductase-like"/>
    <property type="match status" value="1"/>
</dbReference>
<dbReference type="InterPro" id="IPR001796">
    <property type="entry name" value="DHFR_dom"/>
</dbReference>
<dbReference type="Pfam" id="PF00186">
    <property type="entry name" value="DHFR_1"/>
    <property type="match status" value="2"/>
</dbReference>
<keyword evidence="6" id="KW-0560">Oxidoreductase</keyword>
<dbReference type="GO" id="GO:0005739">
    <property type="term" value="C:mitochondrion"/>
    <property type="evidence" value="ECO:0007669"/>
    <property type="project" value="TreeGrafter"/>
</dbReference>
<dbReference type="PROSITE" id="PS00075">
    <property type="entry name" value="DHFR_1"/>
    <property type="match status" value="1"/>
</dbReference>
<dbReference type="GO" id="GO:0046452">
    <property type="term" value="P:dihydrofolate metabolic process"/>
    <property type="evidence" value="ECO:0007669"/>
    <property type="project" value="TreeGrafter"/>
</dbReference>
<dbReference type="AlphaFoldDB" id="A0A1X2G698"/>
<dbReference type="Proteomes" id="UP000242146">
    <property type="component" value="Unassembled WGS sequence"/>
</dbReference>
<proteinExistence type="inferred from homology"/>
<dbReference type="GO" id="GO:0006730">
    <property type="term" value="P:one-carbon metabolic process"/>
    <property type="evidence" value="ECO:0007669"/>
    <property type="project" value="UniProtKB-KW"/>
</dbReference>
<evidence type="ECO:0000313" key="9">
    <source>
        <dbReference type="EMBL" id="ORX46109.1"/>
    </source>
</evidence>
<dbReference type="PANTHER" id="PTHR48069:SF3">
    <property type="entry name" value="DIHYDROFOLATE REDUCTASE"/>
    <property type="match status" value="1"/>
</dbReference>
<evidence type="ECO:0000256" key="4">
    <source>
        <dbReference type="ARBA" id="ARBA00022563"/>
    </source>
</evidence>
<keyword evidence="4" id="KW-0554">One-carbon metabolism</keyword>
<keyword evidence="5" id="KW-0521">NADP</keyword>
<dbReference type="PRINTS" id="PR00070">
    <property type="entry name" value="DHFR"/>
</dbReference>
<evidence type="ECO:0000256" key="7">
    <source>
        <dbReference type="RuleBase" id="RU004474"/>
    </source>
</evidence>
<dbReference type="InterPro" id="IPR017925">
    <property type="entry name" value="DHFR_CS"/>
</dbReference>
<comment type="caution">
    <text evidence="9">The sequence shown here is derived from an EMBL/GenBank/DDBJ whole genome shotgun (WGS) entry which is preliminary data.</text>
</comment>
<dbReference type="GO" id="GO:0046654">
    <property type="term" value="P:tetrahydrofolate biosynthetic process"/>
    <property type="evidence" value="ECO:0007669"/>
    <property type="project" value="UniProtKB-UniPathway"/>
</dbReference>
<organism evidence="9 10">
    <name type="scientific">Hesseltinella vesiculosa</name>
    <dbReference type="NCBI Taxonomy" id="101127"/>
    <lineage>
        <taxon>Eukaryota</taxon>
        <taxon>Fungi</taxon>
        <taxon>Fungi incertae sedis</taxon>
        <taxon>Mucoromycota</taxon>
        <taxon>Mucoromycotina</taxon>
        <taxon>Mucoromycetes</taxon>
        <taxon>Mucorales</taxon>
        <taxon>Cunninghamellaceae</taxon>
        <taxon>Hesseltinella</taxon>
    </lineage>
</organism>
<dbReference type="UniPathway" id="UPA00077">
    <property type="reaction ID" value="UER00158"/>
</dbReference>
<dbReference type="EMBL" id="MCGT01000039">
    <property type="protein sequence ID" value="ORX46109.1"/>
    <property type="molecule type" value="Genomic_DNA"/>
</dbReference>
<comment type="pathway">
    <text evidence="1">Cofactor biosynthesis; tetrahydrofolate biosynthesis; 5,6,7,8-tetrahydrofolate from 7,8-dihydrofolate: step 1/1.</text>
</comment>
<gene>
    <name evidence="9" type="ORF">DM01DRAFT_1328036</name>
</gene>
<dbReference type="OrthoDB" id="414698at2759"/>
<accession>A0A1X2G698</accession>
<dbReference type="GO" id="GO:0046655">
    <property type="term" value="P:folic acid metabolic process"/>
    <property type="evidence" value="ECO:0007669"/>
    <property type="project" value="TreeGrafter"/>
</dbReference>
<evidence type="ECO:0000313" key="10">
    <source>
        <dbReference type="Proteomes" id="UP000242146"/>
    </source>
</evidence>
<evidence type="ECO:0000256" key="6">
    <source>
        <dbReference type="ARBA" id="ARBA00023002"/>
    </source>
</evidence>
<dbReference type="STRING" id="101127.A0A1X2G698"/>
<evidence type="ECO:0000256" key="2">
    <source>
        <dbReference type="ARBA" id="ARBA00012856"/>
    </source>
</evidence>
<evidence type="ECO:0000256" key="3">
    <source>
        <dbReference type="ARBA" id="ARBA00018886"/>
    </source>
</evidence>
<dbReference type="PROSITE" id="PS51330">
    <property type="entry name" value="DHFR_2"/>
    <property type="match status" value="1"/>
</dbReference>
<dbReference type="InterPro" id="IPR012259">
    <property type="entry name" value="DHFR"/>
</dbReference>
<reference evidence="9 10" key="1">
    <citation type="submission" date="2016-07" db="EMBL/GenBank/DDBJ databases">
        <title>Pervasive Adenine N6-methylation of Active Genes in Fungi.</title>
        <authorList>
            <consortium name="DOE Joint Genome Institute"/>
            <person name="Mondo S.J."/>
            <person name="Dannebaum R.O."/>
            <person name="Kuo R.C."/>
            <person name="Labutti K."/>
            <person name="Haridas S."/>
            <person name="Kuo A."/>
            <person name="Salamov A."/>
            <person name="Ahrendt S.R."/>
            <person name="Lipzen A."/>
            <person name="Sullivan W."/>
            <person name="Andreopoulos W.B."/>
            <person name="Clum A."/>
            <person name="Lindquist E."/>
            <person name="Daum C."/>
            <person name="Ramamoorthy G.K."/>
            <person name="Gryganskyi A."/>
            <person name="Culley D."/>
            <person name="Magnuson J.K."/>
            <person name="James T.Y."/>
            <person name="O'Malley M.A."/>
            <person name="Stajich J.E."/>
            <person name="Spatafora J.W."/>
            <person name="Visel A."/>
            <person name="Grigoriev I.V."/>
        </authorList>
    </citation>
    <scope>NUCLEOTIDE SEQUENCE [LARGE SCALE GENOMIC DNA]</scope>
    <source>
        <strain evidence="9 10">NRRL 3301</strain>
    </source>
</reference>
<dbReference type="EC" id="1.5.1.3" evidence="2"/>
<evidence type="ECO:0000259" key="8">
    <source>
        <dbReference type="PROSITE" id="PS51330"/>
    </source>
</evidence>
<protein>
    <recommendedName>
        <fullName evidence="3">Dihydrofolate reductase</fullName>
        <ecNumber evidence="2">1.5.1.3</ecNumber>
    </recommendedName>
</protein>
<name>A0A1X2G698_9FUNG</name>